<protein>
    <submittedName>
        <fullName evidence="2">Uncharacterized protein</fullName>
    </submittedName>
</protein>
<comment type="caution">
    <text evidence="2">The sequence shown here is derived from an EMBL/GenBank/DDBJ whole genome shotgun (WGS) entry which is preliminary data.</text>
</comment>
<keyword evidence="3" id="KW-1185">Reference proteome</keyword>
<evidence type="ECO:0000256" key="1">
    <source>
        <dbReference type="SAM" id="MobiDB-lite"/>
    </source>
</evidence>
<dbReference type="Proteomes" id="UP000699462">
    <property type="component" value="Unassembled WGS sequence"/>
</dbReference>
<dbReference type="AlphaFoldDB" id="A0A8T0DU47"/>
<evidence type="ECO:0000313" key="3">
    <source>
        <dbReference type="Proteomes" id="UP000699462"/>
    </source>
</evidence>
<name>A0A8T0DU47_9TREM</name>
<proteinExistence type="predicted"/>
<dbReference type="EMBL" id="JTDF01000956">
    <property type="protein sequence ID" value="KAF8570702.1"/>
    <property type="molecule type" value="Genomic_DNA"/>
</dbReference>
<evidence type="ECO:0000313" key="2">
    <source>
        <dbReference type="EMBL" id="KAF8570702.1"/>
    </source>
</evidence>
<sequence length="109" mass="12582">MLMVRRVQRSTTLSLSVTKTSERFDSAISDLDNQNYVTLVWRTKLFKDIRGKQLRSERDSKGIDRAEVENRQTREGTENSGLDRQENGRPTNITYVTIRSLNNSDIACE</sequence>
<gene>
    <name evidence="2" type="ORF">P879_01774</name>
</gene>
<feature type="compositionally biased region" description="Basic and acidic residues" evidence="1">
    <location>
        <begin position="56"/>
        <end position="87"/>
    </location>
</feature>
<accession>A0A8T0DU47</accession>
<organism evidence="2 3">
    <name type="scientific">Paragonimus westermani</name>
    <dbReference type="NCBI Taxonomy" id="34504"/>
    <lineage>
        <taxon>Eukaryota</taxon>
        <taxon>Metazoa</taxon>
        <taxon>Spiralia</taxon>
        <taxon>Lophotrochozoa</taxon>
        <taxon>Platyhelminthes</taxon>
        <taxon>Trematoda</taxon>
        <taxon>Digenea</taxon>
        <taxon>Plagiorchiida</taxon>
        <taxon>Troglotremata</taxon>
        <taxon>Troglotrematidae</taxon>
        <taxon>Paragonimus</taxon>
    </lineage>
</organism>
<reference evidence="2 3" key="1">
    <citation type="submission" date="2019-07" db="EMBL/GenBank/DDBJ databases">
        <title>Annotation for the trematode Paragonimus westermani.</title>
        <authorList>
            <person name="Choi Y.-J."/>
        </authorList>
    </citation>
    <scope>NUCLEOTIDE SEQUENCE [LARGE SCALE GENOMIC DNA]</scope>
    <source>
        <strain evidence="2">180907_Pwestermani</strain>
    </source>
</reference>
<feature type="region of interest" description="Disordered" evidence="1">
    <location>
        <begin position="56"/>
        <end position="96"/>
    </location>
</feature>